<proteinExistence type="predicted"/>
<evidence type="ECO:0000313" key="3">
    <source>
        <dbReference type="Proteomes" id="UP001386437"/>
    </source>
</evidence>
<accession>A0ABU8IQY4</accession>
<dbReference type="Proteomes" id="UP001386437">
    <property type="component" value="Unassembled WGS sequence"/>
</dbReference>
<name>A0ABU8IQY4_9BURK</name>
<sequence length="119" mass="13767">MDLSESQKKNRDLLYYERYLAVQRDRARSLINQDVIEEHRRQPLGKQSDSLARLAFILSNGPHAGKYAIRVVEPFKAYRIISLSGQRGIAPRFIDDITHASPDEAYHAIFLRRIADLML</sequence>
<gene>
    <name evidence="2" type="ORF">H3V53_12150</name>
</gene>
<keyword evidence="3" id="KW-1185">Reference proteome</keyword>
<dbReference type="Pfam" id="PF26354">
    <property type="entry name" value="DMF_alpha"/>
    <property type="match status" value="1"/>
</dbReference>
<reference evidence="2 3" key="1">
    <citation type="journal article" date="2022" name="Arch. Microbiol.">
        <title>Paraburkholderia bengalensis sp. nov. isolated from roots of Oryza sativa, IR64.</title>
        <authorList>
            <person name="Nag P."/>
            <person name="Mondal N."/>
            <person name="Sarkar J."/>
            <person name="Das S."/>
        </authorList>
    </citation>
    <scope>NUCLEOTIDE SEQUENCE [LARGE SCALE GENOMIC DNA]</scope>
    <source>
        <strain evidence="2 3">IR64_4_BI</strain>
    </source>
</reference>
<dbReference type="RefSeq" id="WP_336598131.1">
    <property type="nucleotide sequence ID" value="NZ_JACFYJ010000015.1"/>
</dbReference>
<comment type="caution">
    <text evidence="2">The sequence shown here is derived from an EMBL/GenBank/DDBJ whole genome shotgun (WGS) entry which is preliminary data.</text>
</comment>
<protein>
    <recommendedName>
        <fullName evidence="1">N,N-dimethylformamidase alpha subunit domain-containing protein</fullName>
    </recommendedName>
</protein>
<evidence type="ECO:0000259" key="1">
    <source>
        <dbReference type="Pfam" id="PF26354"/>
    </source>
</evidence>
<feature type="domain" description="N,N-dimethylformamidase alpha subunit" evidence="1">
    <location>
        <begin position="15"/>
        <end position="118"/>
    </location>
</feature>
<evidence type="ECO:0000313" key="2">
    <source>
        <dbReference type="EMBL" id="MEI5997921.1"/>
    </source>
</evidence>
<organism evidence="2 3">
    <name type="scientific">Paraburkholderia bengalensis</name>
    <dbReference type="NCBI Taxonomy" id="2747562"/>
    <lineage>
        <taxon>Bacteria</taxon>
        <taxon>Pseudomonadati</taxon>
        <taxon>Pseudomonadota</taxon>
        <taxon>Betaproteobacteria</taxon>
        <taxon>Burkholderiales</taxon>
        <taxon>Burkholderiaceae</taxon>
        <taxon>Paraburkholderia</taxon>
    </lineage>
</organism>
<dbReference type="EMBL" id="JACFYJ010000015">
    <property type="protein sequence ID" value="MEI5997921.1"/>
    <property type="molecule type" value="Genomic_DNA"/>
</dbReference>
<dbReference type="InterPro" id="IPR058713">
    <property type="entry name" value="DMF_alpha_dom"/>
</dbReference>